<organism evidence="3 4">
    <name type="scientific">Cyclostephanos tholiformis</name>
    <dbReference type="NCBI Taxonomy" id="382380"/>
    <lineage>
        <taxon>Eukaryota</taxon>
        <taxon>Sar</taxon>
        <taxon>Stramenopiles</taxon>
        <taxon>Ochrophyta</taxon>
        <taxon>Bacillariophyta</taxon>
        <taxon>Coscinodiscophyceae</taxon>
        <taxon>Thalassiosirophycidae</taxon>
        <taxon>Stephanodiscales</taxon>
        <taxon>Stephanodiscaceae</taxon>
        <taxon>Cyclostephanos</taxon>
    </lineage>
</organism>
<keyword evidence="4" id="KW-1185">Reference proteome</keyword>
<comment type="caution">
    <text evidence="3">The sequence shown here is derived from an EMBL/GenBank/DDBJ whole genome shotgun (WGS) entry which is preliminary data.</text>
</comment>
<dbReference type="EMBL" id="JALLPB020000105">
    <property type="protein sequence ID" value="KAL3817426.1"/>
    <property type="molecule type" value="Genomic_DNA"/>
</dbReference>
<dbReference type="Proteomes" id="UP001530377">
    <property type="component" value="Unassembled WGS sequence"/>
</dbReference>
<feature type="region of interest" description="Disordered" evidence="1">
    <location>
        <begin position="1"/>
        <end position="34"/>
    </location>
</feature>
<evidence type="ECO:0000256" key="2">
    <source>
        <dbReference type="SAM" id="Phobius"/>
    </source>
</evidence>
<feature type="transmembrane region" description="Helical" evidence="2">
    <location>
        <begin position="444"/>
        <end position="465"/>
    </location>
</feature>
<dbReference type="AlphaFoldDB" id="A0ABD3RZ13"/>
<evidence type="ECO:0000313" key="3">
    <source>
        <dbReference type="EMBL" id="KAL3817426.1"/>
    </source>
</evidence>
<feature type="region of interest" description="Disordered" evidence="1">
    <location>
        <begin position="237"/>
        <end position="260"/>
    </location>
</feature>
<name>A0ABD3RZ13_9STRA</name>
<keyword evidence="2" id="KW-0812">Transmembrane</keyword>
<accession>A0ABD3RZ13</accession>
<sequence>MPPKNYYNNDDDNDYNDDDDCFNDDVDDDDDDKDYEDELANAACIEDDANIPARHALQSYAKDQLKKRDIKCDDTKDANGILQSDLYANGEHALQSYAKDELKKRDIKCDDTKDANGILQSDLFANGEHALQSYAKDQLKKQDIKCDDTKDANGMLQSDLYVNGKHIFQSYAKDQLKKRDIKCDDMKDANGILQSNLFANGEHALQSYAKDELKKRDIKCDDTKDANGMLQTAMYAKDRDDEVEEGKGHRRQEDDERPRPLLDATCVERHAIDYGFSREVTPPVAVFITTASIVFFVSSDTSHGIVRHSTRIGGVPMHLECAVRAHLWRRLLLTCTSSLTAGGRVPPKNADDTPTVFATRNVSAFDIISMTASAAAVVAPGSDEHRSQHPIGEVGPTQHRTKQSTIVAQLSIGIARTVPSSHFAYQYYLTGVVVCGRYLDHVRFVLGLAISLGSVGPLYGLFLDWPFRGRRPTPCGCARAILAILGIVILCLWGT</sequence>
<proteinExistence type="predicted"/>
<gene>
    <name evidence="3" type="ORF">ACHAXA_011055</name>
</gene>
<feature type="transmembrane region" description="Helical" evidence="2">
    <location>
        <begin position="477"/>
        <end position="494"/>
    </location>
</feature>
<keyword evidence="2" id="KW-0472">Membrane</keyword>
<reference evidence="3 4" key="1">
    <citation type="submission" date="2024-10" db="EMBL/GenBank/DDBJ databases">
        <title>Updated reference genomes for cyclostephanoid diatoms.</title>
        <authorList>
            <person name="Roberts W.R."/>
            <person name="Alverson A.J."/>
        </authorList>
    </citation>
    <scope>NUCLEOTIDE SEQUENCE [LARGE SCALE GENOMIC DNA]</scope>
    <source>
        <strain evidence="3 4">AJA228-03</strain>
    </source>
</reference>
<keyword evidence="2" id="KW-1133">Transmembrane helix</keyword>
<evidence type="ECO:0000256" key="1">
    <source>
        <dbReference type="SAM" id="MobiDB-lite"/>
    </source>
</evidence>
<protein>
    <submittedName>
        <fullName evidence="3">Uncharacterized protein</fullName>
    </submittedName>
</protein>
<evidence type="ECO:0000313" key="4">
    <source>
        <dbReference type="Proteomes" id="UP001530377"/>
    </source>
</evidence>
<feature type="compositionally biased region" description="Acidic residues" evidence="1">
    <location>
        <begin position="9"/>
        <end position="34"/>
    </location>
</feature>